<accession>A0ABV3SIM2</accession>
<proteinExistence type="predicted"/>
<feature type="transmembrane region" description="Helical" evidence="1">
    <location>
        <begin position="70"/>
        <end position="88"/>
    </location>
</feature>
<evidence type="ECO:0000259" key="2">
    <source>
        <dbReference type="Pfam" id="PF07331"/>
    </source>
</evidence>
<keyword evidence="1" id="KW-0812">Transmembrane</keyword>
<keyword evidence="4" id="KW-1185">Reference proteome</keyword>
<feature type="transmembrane region" description="Helical" evidence="1">
    <location>
        <begin position="36"/>
        <end position="58"/>
    </location>
</feature>
<feature type="transmembrane region" description="Helical" evidence="1">
    <location>
        <begin position="117"/>
        <end position="145"/>
    </location>
</feature>
<protein>
    <submittedName>
        <fullName evidence="3">Tripartite tricarboxylate transporter TctB family protein</fullName>
    </submittedName>
</protein>
<keyword evidence="1" id="KW-0472">Membrane</keyword>
<evidence type="ECO:0000256" key="1">
    <source>
        <dbReference type="SAM" id="Phobius"/>
    </source>
</evidence>
<dbReference type="EMBL" id="JBDPGJ010000003">
    <property type="protein sequence ID" value="MEX0406564.1"/>
    <property type="molecule type" value="Genomic_DNA"/>
</dbReference>
<dbReference type="Proteomes" id="UP001556692">
    <property type="component" value="Unassembled WGS sequence"/>
</dbReference>
<dbReference type="InterPro" id="IPR009936">
    <property type="entry name" value="DUF1468"/>
</dbReference>
<evidence type="ECO:0000313" key="3">
    <source>
        <dbReference type="EMBL" id="MEX0406564.1"/>
    </source>
</evidence>
<gene>
    <name evidence="3" type="ORF">ABGN05_12875</name>
</gene>
<name>A0ABV3SIM2_9HYPH</name>
<sequence>MTKQRSQSLAAGACLGAIGLFAAVEGSQFEFGNLMTVGPGILPLFLGLVMIGFGIFIATERSSPEGERSAPLKPLVAIFGSLFAFALLIRSAGLVPATFSLVLVAGLAEARFRPIPLLATAALLALFSYLVFIKALGLPFVPFVWLG</sequence>
<comment type="caution">
    <text evidence="3">The sequence shown here is derived from an EMBL/GenBank/DDBJ whole genome shotgun (WGS) entry which is preliminary data.</text>
</comment>
<organism evidence="3 4">
    <name type="scientific">Aquibium pacificus</name>
    <dbReference type="NCBI Taxonomy" id="3153579"/>
    <lineage>
        <taxon>Bacteria</taxon>
        <taxon>Pseudomonadati</taxon>
        <taxon>Pseudomonadota</taxon>
        <taxon>Alphaproteobacteria</taxon>
        <taxon>Hyphomicrobiales</taxon>
        <taxon>Phyllobacteriaceae</taxon>
        <taxon>Aquibium</taxon>
    </lineage>
</organism>
<dbReference type="RefSeq" id="WP_367954459.1">
    <property type="nucleotide sequence ID" value="NZ_JBDPGJ010000003.1"/>
</dbReference>
<dbReference type="Pfam" id="PF07331">
    <property type="entry name" value="TctB"/>
    <property type="match status" value="1"/>
</dbReference>
<feature type="domain" description="DUF1468" evidence="2">
    <location>
        <begin position="11"/>
        <end position="140"/>
    </location>
</feature>
<reference evidence="3 4" key="1">
    <citation type="submission" date="2024-05" db="EMBL/GenBank/DDBJ databases">
        <authorList>
            <person name="Jiang F."/>
        </authorList>
    </citation>
    <scope>NUCLEOTIDE SEQUENCE [LARGE SCALE GENOMIC DNA]</scope>
    <source>
        <strain evidence="3 4">LZ166</strain>
    </source>
</reference>
<keyword evidence="1" id="KW-1133">Transmembrane helix</keyword>
<evidence type="ECO:0000313" key="4">
    <source>
        <dbReference type="Proteomes" id="UP001556692"/>
    </source>
</evidence>